<evidence type="ECO:0000256" key="1">
    <source>
        <dbReference type="SAM" id="Phobius"/>
    </source>
</evidence>
<keyword evidence="1" id="KW-1133">Transmembrane helix</keyword>
<protein>
    <submittedName>
        <fullName evidence="2">YibE/F family protein</fullName>
    </submittedName>
</protein>
<feature type="transmembrane region" description="Helical" evidence="1">
    <location>
        <begin position="12"/>
        <end position="31"/>
    </location>
</feature>
<dbReference type="RefSeq" id="WP_207299428.1">
    <property type="nucleotide sequence ID" value="NZ_CP071444.1"/>
</dbReference>
<feature type="transmembrane region" description="Helical" evidence="1">
    <location>
        <begin position="164"/>
        <end position="182"/>
    </location>
</feature>
<dbReference type="PANTHER" id="PTHR41771:SF1">
    <property type="entry name" value="MEMBRANE PROTEIN"/>
    <property type="match status" value="1"/>
</dbReference>
<feature type="transmembrane region" description="Helical" evidence="1">
    <location>
        <begin position="324"/>
        <end position="342"/>
    </location>
</feature>
<dbReference type="Proteomes" id="UP000663499">
    <property type="component" value="Chromosome"/>
</dbReference>
<evidence type="ECO:0000313" key="3">
    <source>
        <dbReference type="Proteomes" id="UP000663499"/>
    </source>
</evidence>
<dbReference type="KEGG" id="alka:J0B03_09815"/>
<feature type="transmembrane region" description="Helical" evidence="1">
    <location>
        <begin position="265"/>
        <end position="286"/>
    </location>
</feature>
<feature type="transmembrane region" description="Helical" evidence="1">
    <location>
        <begin position="141"/>
        <end position="157"/>
    </location>
</feature>
<feature type="transmembrane region" description="Helical" evidence="1">
    <location>
        <begin position="362"/>
        <end position="384"/>
    </location>
</feature>
<keyword evidence="1" id="KW-0812">Transmembrane</keyword>
<feature type="transmembrane region" description="Helical" evidence="1">
    <location>
        <begin position="214"/>
        <end position="235"/>
    </location>
</feature>
<keyword evidence="3" id="KW-1185">Reference proteome</keyword>
<name>A0A974XLC6_9FIRM</name>
<organism evidence="2 3">
    <name type="scientific">Alkalibacter rhizosphaerae</name>
    <dbReference type="NCBI Taxonomy" id="2815577"/>
    <lineage>
        <taxon>Bacteria</taxon>
        <taxon>Bacillati</taxon>
        <taxon>Bacillota</taxon>
        <taxon>Clostridia</taxon>
        <taxon>Eubacteriales</taxon>
        <taxon>Eubacteriaceae</taxon>
        <taxon>Alkalibacter</taxon>
    </lineage>
</organism>
<dbReference type="PANTHER" id="PTHR41771">
    <property type="entry name" value="MEMBRANE PROTEIN-RELATED"/>
    <property type="match status" value="1"/>
</dbReference>
<keyword evidence="1" id="KW-0472">Membrane</keyword>
<dbReference type="InterPro" id="IPR012507">
    <property type="entry name" value="YibE_F"/>
</dbReference>
<proteinExistence type="predicted"/>
<feature type="transmembrane region" description="Helical" evidence="1">
    <location>
        <begin position="188"/>
        <end position="207"/>
    </location>
</feature>
<dbReference type="Pfam" id="PF07907">
    <property type="entry name" value="YibE_F"/>
    <property type="match status" value="1"/>
</dbReference>
<sequence length="389" mass="42629">MKIIPKKAKDTNPVTNYLITLMVALVVLFLANRYVTKDATLFQNEAEMEVVRAQVMGVTDRLVEDYSYDDVISQSIEVQFDAKVVSGPRKGEILPAVQHIDYTPPYIYTNEVTPGSKILLIDAGFDVSEWHFVEYIRTDKLLILGAVFVLLLLVMGGMKGFNTLLSLALTFGAVFAVLVPAILSGRNIYLWAILTCFYSILTTLIILNGWDRKSWVTILGCFGGVLVAGSISWIMDRSLALTGVTSDESIYLAYLPTEVPINLRAIIFAAIIIGAMGAIMDVAMSISSALTEMRRQTPVITQKTLFRSGITIGKDIMGTMANTLVLAYVGSALAMVLLLAVSDTSLMFLLNREMIVVEILQALVGSFGIFFAIPITSFFASVMLPKSDL</sequence>
<accession>A0A974XLC6</accession>
<reference evidence="2" key="1">
    <citation type="submission" date="2021-03" db="EMBL/GenBank/DDBJ databases">
        <title>Alkalibacter marinus sp. nov., isolated from tidal flat sediment.</title>
        <authorList>
            <person name="Namirimu T."/>
            <person name="Yang J.-A."/>
            <person name="Yang S.-H."/>
            <person name="Kim Y.-J."/>
            <person name="Kwon K.K."/>
        </authorList>
    </citation>
    <scope>NUCLEOTIDE SEQUENCE</scope>
    <source>
        <strain evidence="2">ES005</strain>
    </source>
</reference>
<dbReference type="EMBL" id="CP071444">
    <property type="protein sequence ID" value="QSX08086.1"/>
    <property type="molecule type" value="Genomic_DNA"/>
</dbReference>
<evidence type="ECO:0000313" key="2">
    <source>
        <dbReference type="EMBL" id="QSX08086.1"/>
    </source>
</evidence>
<gene>
    <name evidence="2" type="ORF">J0B03_09815</name>
</gene>
<dbReference type="AlphaFoldDB" id="A0A974XLC6"/>